<dbReference type="PANTHER" id="PTHR36617:SF11">
    <property type="entry name" value="PROTEIN, PUTATIVE-RELATED"/>
    <property type="match status" value="1"/>
</dbReference>
<dbReference type="PANTHER" id="PTHR36617">
    <property type="entry name" value="PROTEIN, PUTATIVE-RELATED"/>
    <property type="match status" value="1"/>
</dbReference>
<sequence>MSVYHEGLWFVSADNGTYDVINAYLHRASASFNELNHLHKELGSCDSHNKHKTHRIENGNDSGKVVGNSIQSVDINKELSLRHVNFDQFKRQQSESRNADGIKWRVGGGERVKFWEDKWIHDEVSLEVRYPRLFLISEQQNQLIQQMRGYKDGEWEWNLSWRRPLFDNEITMAVNFLKDVERSVIQQNGRDAWVWMADPSGSYSVQSAYKVMRGPIVDGIKDMAFEELWQLKIPTKYAVFAWRLLRDRLPTRINLHRRQIDILDRHCPFCSREEEEAGHLFFHYNRIIPIWWESLSWIEGNHPQLQQGDDVSAIQTPNQDKASNQSNVEAERRLKSIIECSAEVLEEAQHLWHLGENIGMEAATTNSDILHSYASIECRDRKEAMEVDDIPCVGKPLMIGYGPKPFRVFDAWLSNKDYTKNLKHRLKTWSRDNCGDSGSKVKQTQKKLNDLENSLTAHPSDQQVQELKRTQADLWEQSFLHESIMGNNPAVVKAAILHHFQGRFAEPSLNRPNLDGVSFNVLSINQRDMMVEPLKEEEISSAVWACGSDKSPGPDELNFRFIKHFWNELKPKFLRAPLAVIKRLIAIQRQFLWGGNLEGKKIAWIAWNQVCAPREKGGLGIKDIKAFNRALLIKWKLLMFQQQDHLWSRILTSEYRGKIELCTATLWITFFSTAPWLARGTPIEGGRGVFIDGSWTDDPHKVKGEVKSFFFHRFQEPIGQRPKIDGIRKAIHKMIAWIKWKSVCLPKEKAGLGIKDIETFNLALLGKWKWQLMQENGELWTRVLKSKYGGWRNLEETGNSAKQSV</sequence>
<dbReference type="Proteomes" id="UP000289340">
    <property type="component" value="Chromosome 7"/>
</dbReference>
<gene>
    <name evidence="2" type="ORF">D0Y65_018205</name>
</gene>
<protein>
    <submittedName>
        <fullName evidence="2">Putative ribonuclease H protein</fullName>
    </submittedName>
</protein>
<dbReference type="AlphaFoldDB" id="A0A445JY52"/>
<dbReference type="Pfam" id="PF13966">
    <property type="entry name" value="zf-RVT"/>
    <property type="match status" value="1"/>
</dbReference>
<comment type="caution">
    <text evidence="2">The sequence shown here is derived from an EMBL/GenBank/DDBJ whole genome shotgun (WGS) entry which is preliminary data.</text>
</comment>
<name>A0A445JY52_GLYSO</name>
<accession>A0A445JY52</accession>
<keyword evidence="3" id="KW-1185">Reference proteome</keyword>
<dbReference type="EMBL" id="QZWG01000007">
    <property type="protein sequence ID" value="RZC03426.1"/>
    <property type="molecule type" value="Genomic_DNA"/>
</dbReference>
<feature type="domain" description="Reverse transcriptase zinc-binding" evidence="1">
    <location>
        <begin position="203"/>
        <end position="285"/>
    </location>
</feature>
<proteinExistence type="predicted"/>
<dbReference type="InterPro" id="IPR026960">
    <property type="entry name" value="RVT-Znf"/>
</dbReference>
<evidence type="ECO:0000313" key="3">
    <source>
        <dbReference type="Proteomes" id="UP000289340"/>
    </source>
</evidence>
<reference evidence="2 3" key="1">
    <citation type="submission" date="2018-09" db="EMBL/GenBank/DDBJ databases">
        <title>A high-quality reference genome of wild soybean provides a powerful tool to mine soybean genomes.</title>
        <authorList>
            <person name="Xie M."/>
            <person name="Chung C.Y.L."/>
            <person name="Li M.-W."/>
            <person name="Wong F.-L."/>
            <person name="Chan T.-F."/>
            <person name="Lam H.-M."/>
        </authorList>
    </citation>
    <scope>NUCLEOTIDE SEQUENCE [LARGE SCALE GENOMIC DNA]</scope>
    <source>
        <strain evidence="3">cv. W05</strain>
        <tissue evidence="2">Hypocotyl of etiolated seedlings</tissue>
    </source>
</reference>
<evidence type="ECO:0000259" key="1">
    <source>
        <dbReference type="Pfam" id="PF13966"/>
    </source>
</evidence>
<organism evidence="2 3">
    <name type="scientific">Glycine soja</name>
    <name type="common">Wild soybean</name>
    <dbReference type="NCBI Taxonomy" id="3848"/>
    <lineage>
        <taxon>Eukaryota</taxon>
        <taxon>Viridiplantae</taxon>
        <taxon>Streptophyta</taxon>
        <taxon>Embryophyta</taxon>
        <taxon>Tracheophyta</taxon>
        <taxon>Spermatophyta</taxon>
        <taxon>Magnoliopsida</taxon>
        <taxon>eudicotyledons</taxon>
        <taxon>Gunneridae</taxon>
        <taxon>Pentapetalae</taxon>
        <taxon>rosids</taxon>
        <taxon>fabids</taxon>
        <taxon>Fabales</taxon>
        <taxon>Fabaceae</taxon>
        <taxon>Papilionoideae</taxon>
        <taxon>50 kb inversion clade</taxon>
        <taxon>NPAAA clade</taxon>
        <taxon>indigoferoid/millettioid clade</taxon>
        <taxon>Phaseoleae</taxon>
        <taxon>Glycine</taxon>
        <taxon>Glycine subgen. Soja</taxon>
    </lineage>
</organism>
<evidence type="ECO:0000313" key="2">
    <source>
        <dbReference type="EMBL" id="RZC03426.1"/>
    </source>
</evidence>